<dbReference type="InterPro" id="IPR050275">
    <property type="entry name" value="PGM_Phosphatase"/>
</dbReference>
<dbReference type="CDD" id="cd07067">
    <property type="entry name" value="HP_PGM_like"/>
    <property type="match status" value="1"/>
</dbReference>
<dbReference type="Proteomes" id="UP001302257">
    <property type="component" value="Chromosome"/>
</dbReference>
<sequence>MGNLYLVRHGQASFGAADYDNLSELGHRQSVRLGEYFAGKGLQFEAVITGTLKRHAQTWAGIAQGAALTHQALEWPGLNEYDSEAVIKAIHPAPLEKPDTPEMVRHHFRLLRDGLTQWMNGVVTPQGMPAYNDFVHGVTSALDHVRKSHAGNVLIVSSGGPISTAVGHILGTTPETTIELNLRIRNSSVTELAYTPKRHMLVTYNTLPHLDDAAYTDWVTYS</sequence>
<dbReference type="EC" id="3.1.3.-" evidence="1"/>
<accession>A0ABZ0AZ66</accession>
<dbReference type="RefSeq" id="WP_313867757.1">
    <property type="nucleotide sequence ID" value="NZ_CP132507.1"/>
</dbReference>
<evidence type="ECO:0000313" key="2">
    <source>
        <dbReference type="Proteomes" id="UP001302257"/>
    </source>
</evidence>
<keyword evidence="2" id="KW-1185">Reference proteome</keyword>
<dbReference type="InterPro" id="IPR013078">
    <property type="entry name" value="His_Pase_superF_clade-1"/>
</dbReference>
<keyword evidence="1" id="KW-0378">Hydrolase</keyword>
<dbReference type="GO" id="GO:0016787">
    <property type="term" value="F:hydrolase activity"/>
    <property type="evidence" value="ECO:0007669"/>
    <property type="project" value="UniProtKB-KW"/>
</dbReference>
<name>A0ABZ0AZ66_9BURK</name>
<dbReference type="SUPFAM" id="SSF53254">
    <property type="entry name" value="Phosphoglycerate mutase-like"/>
    <property type="match status" value="1"/>
</dbReference>
<dbReference type="InterPro" id="IPR029033">
    <property type="entry name" value="His_PPase_superfam"/>
</dbReference>
<proteinExistence type="predicted"/>
<dbReference type="EMBL" id="CP132507">
    <property type="protein sequence ID" value="WNO04942.1"/>
    <property type="molecule type" value="Genomic_DNA"/>
</dbReference>
<dbReference type="Gene3D" id="3.40.50.1240">
    <property type="entry name" value="Phosphoglycerate mutase-like"/>
    <property type="match status" value="1"/>
</dbReference>
<evidence type="ECO:0000313" key="1">
    <source>
        <dbReference type="EMBL" id="WNO04942.1"/>
    </source>
</evidence>
<reference evidence="1 2" key="1">
    <citation type="submission" date="2023-08" db="EMBL/GenBank/DDBJ databases">
        <title>Rhodoferax potami sp. nov. and Rhodoferax mekongensis sp. nov., isolated from the Mekong River in Thailand.</title>
        <authorList>
            <person name="Kitikhun S."/>
            <person name="Charoenyingcharoen P."/>
            <person name="Siriarchawattana P."/>
            <person name="Likhitrattanapisal S."/>
            <person name="Nilsakha T."/>
            <person name="Chanpet A."/>
            <person name="Rattanawaree P."/>
            <person name="Ingsriswang S."/>
        </authorList>
    </citation>
    <scope>NUCLEOTIDE SEQUENCE [LARGE SCALE GENOMIC DNA]</scope>
    <source>
        <strain evidence="1 2">TBRC 17307</strain>
    </source>
</reference>
<protein>
    <submittedName>
        <fullName evidence="1">Histidine phosphatase family protein</fullName>
        <ecNumber evidence="1">3.1.3.-</ecNumber>
    </submittedName>
</protein>
<organism evidence="1 2">
    <name type="scientific">Rhodoferax mekongensis</name>
    <dbReference type="NCBI Taxonomy" id="3068341"/>
    <lineage>
        <taxon>Bacteria</taxon>
        <taxon>Pseudomonadati</taxon>
        <taxon>Pseudomonadota</taxon>
        <taxon>Betaproteobacteria</taxon>
        <taxon>Burkholderiales</taxon>
        <taxon>Comamonadaceae</taxon>
        <taxon>Rhodoferax</taxon>
    </lineage>
</organism>
<gene>
    <name evidence="1" type="ORF">RAN89_00490</name>
</gene>
<dbReference type="PANTHER" id="PTHR48100">
    <property type="entry name" value="BROAD-SPECIFICITY PHOSPHATASE YOR283W-RELATED"/>
    <property type="match status" value="1"/>
</dbReference>
<dbReference type="SMART" id="SM00855">
    <property type="entry name" value="PGAM"/>
    <property type="match status" value="1"/>
</dbReference>
<dbReference type="Pfam" id="PF00300">
    <property type="entry name" value="His_Phos_1"/>
    <property type="match status" value="1"/>
</dbReference>
<dbReference type="PANTHER" id="PTHR48100:SF1">
    <property type="entry name" value="HISTIDINE PHOSPHATASE FAMILY PROTEIN-RELATED"/>
    <property type="match status" value="1"/>
</dbReference>